<reference evidence="4 5" key="1">
    <citation type="submission" date="2024-01" db="EMBL/GenBank/DDBJ databases">
        <title>Seven novel Bacillus-like species.</title>
        <authorList>
            <person name="Liu G."/>
        </authorList>
    </citation>
    <scope>NUCLEOTIDE SEQUENCE [LARGE SCALE GENOMIC DNA]</scope>
    <source>
        <strain evidence="4 5">FJAT-53711</strain>
    </source>
</reference>
<dbReference type="InterPro" id="IPR029058">
    <property type="entry name" value="AB_hydrolase_fold"/>
</dbReference>
<dbReference type="EMBL" id="JBAWSV010000002">
    <property type="protein sequence ID" value="MEI4829647.1"/>
    <property type="molecule type" value="Genomic_DNA"/>
</dbReference>
<dbReference type="PRINTS" id="PR00793">
    <property type="entry name" value="PROAMNOPTASE"/>
</dbReference>
<keyword evidence="2 4" id="KW-0378">Hydrolase</keyword>
<keyword evidence="5" id="KW-1185">Reference proteome</keyword>
<organism evidence="4 5">
    <name type="scientific">Bacillus yunxiaonensis</name>
    <dbReference type="NCBI Taxonomy" id="3127665"/>
    <lineage>
        <taxon>Bacteria</taxon>
        <taxon>Bacillati</taxon>
        <taxon>Bacillota</taxon>
        <taxon>Bacilli</taxon>
        <taxon>Bacillales</taxon>
        <taxon>Bacillaceae</taxon>
        <taxon>Bacillus</taxon>
    </lineage>
</organism>
<dbReference type="GO" id="GO:0016787">
    <property type="term" value="F:hydrolase activity"/>
    <property type="evidence" value="ECO:0007669"/>
    <property type="project" value="UniProtKB-KW"/>
</dbReference>
<comment type="similarity">
    <text evidence="1">Belongs to the peptidase S33 family.</text>
</comment>
<dbReference type="PANTHER" id="PTHR43798:SF31">
    <property type="entry name" value="AB HYDROLASE SUPERFAMILY PROTEIN YCLE"/>
    <property type="match status" value="1"/>
</dbReference>
<evidence type="ECO:0000256" key="1">
    <source>
        <dbReference type="ARBA" id="ARBA00010088"/>
    </source>
</evidence>
<dbReference type="PRINTS" id="PR00111">
    <property type="entry name" value="ABHYDROLASE"/>
</dbReference>
<comment type="caution">
    <text evidence="4">The sequence shown here is derived from an EMBL/GenBank/DDBJ whole genome shotgun (WGS) entry which is preliminary data.</text>
</comment>
<gene>
    <name evidence="4" type="ORF">WAX78_09285</name>
</gene>
<evidence type="ECO:0000313" key="5">
    <source>
        <dbReference type="Proteomes" id="UP001367922"/>
    </source>
</evidence>
<dbReference type="Proteomes" id="UP001367922">
    <property type="component" value="Unassembled WGS sequence"/>
</dbReference>
<proteinExistence type="inferred from homology"/>
<dbReference type="SUPFAM" id="SSF53474">
    <property type="entry name" value="alpha/beta-Hydrolases"/>
    <property type="match status" value="1"/>
</dbReference>
<dbReference type="InterPro" id="IPR000073">
    <property type="entry name" value="AB_hydrolase_1"/>
</dbReference>
<sequence>MLQNGITYITINNVRHWCQVAGAEHRTTPIVVVHGGPGGNHYVFERTIGPKLEAFATIIYYEQRGCGRSDAPKNEEDYSIAILVDDLEKLREALQIPKFHLLGYSFGGQLSLEYTLAYPNRVDTLLLQAPSSGDYEHTYHIQLAGFEKVAPKEIKQQIQHVQQLPISLKEKYDMVWQIVDVETVDRLLFHDEKYAKHNRSLWEESGLTNTGLMAKALFQSSPSIPLKERTSQIAAPSLFLVGKHDRNTGMEMTKELAGNMPNAALALFEHSAHFPDIEEREIYAMTIKEFLL</sequence>
<name>A0ABU8FWR6_9BACI</name>
<protein>
    <submittedName>
        <fullName evidence="4">Alpha/beta fold hydrolase</fullName>
    </submittedName>
</protein>
<dbReference type="RefSeq" id="WP_336481986.1">
    <property type="nucleotide sequence ID" value="NZ_JBAWSV010000002.1"/>
</dbReference>
<accession>A0ABU8FWR6</accession>
<evidence type="ECO:0000259" key="3">
    <source>
        <dbReference type="Pfam" id="PF00561"/>
    </source>
</evidence>
<evidence type="ECO:0000313" key="4">
    <source>
        <dbReference type="EMBL" id="MEI4829647.1"/>
    </source>
</evidence>
<evidence type="ECO:0000256" key="2">
    <source>
        <dbReference type="ARBA" id="ARBA00022801"/>
    </source>
</evidence>
<dbReference type="InterPro" id="IPR050266">
    <property type="entry name" value="AB_hydrolase_sf"/>
</dbReference>
<feature type="domain" description="AB hydrolase-1" evidence="3">
    <location>
        <begin position="29"/>
        <end position="275"/>
    </location>
</feature>
<dbReference type="Gene3D" id="3.40.50.1820">
    <property type="entry name" value="alpha/beta hydrolase"/>
    <property type="match status" value="1"/>
</dbReference>
<dbReference type="Pfam" id="PF00561">
    <property type="entry name" value="Abhydrolase_1"/>
    <property type="match status" value="1"/>
</dbReference>
<dbReference type="PANTHER" id="PTHR43798">
    <property type="entry name" value="MONOACYLGLYCEROL LIPASE"/>
    <property type="match status" value="1"/>
</dbReference>
<dbReference type="InterPro" id="IPR002410">
    <property type="entry name" value="Peptidase_S33"/>
</dbReference>